<dbReference type="CDD" id="cd22860">
    <property type="entry name" value="PDRG1"/>
    <property type="match status" value="1"/>
</dbReference>
<evidence type="ECO:0000256" key="4">
    <source>
        <dbReference type="SAM" id="MobiDB-lite"/>
    </source>
</evidence>
<keyword evidence="6" id="KW-1185">Reference proteome</keyword>
<evidence type="ECO:0000256" key="2">
    <source>
        <dbReference type="ARBA" id="ARBA00022490"/>
    </source>
</evidence>
<comment type="subcellular location">
    <subcellularLocation>
        <location evidence="1">Cytoplasm</location>
    </subcellularLocation>
</comment>
<comment type="caution">
    <text evidence="5">The sequence shown here is derived from an EMBL/GenBank/DDBJ whole genome shotgun (WGS) entry which is preliminary data.</text>
</comment>
<sequence length="125" mass="13739">MEFVERQGRIEALAEDILTDRQLTADYERKQREHREALRLLQSHAQSTRPGSRLATSTVSMGDFFLVVPTGTAQAMVGGAQRELEAALGETRRRLGTKTRLLAELEASSGATAASPSRYPPGRLD</sequence>
<name>A0A9W7YBH0_9FUNG</name>
<dbReference type="OrthoDB" id="20282at2759"/>
<proteinExistence type="predicted"/>
<keyword evidence="2" id="KW-0963">Cytoplasm</keyword>
<dbReference type="EMBL" id="JANBOI010000030">
    <property type="protein sequence ID" value="KAJ1735351.1"/>
    <property type="molecule type" value="Genomic_DNA"/>
</dbReference>
<dbReference type="Proteomes" id="UP001143981">
    <property type="component" value="Unassembled WGS sequence"/>
</dbReference>
<dbReference type="AlphaFoldDB" id="A0A9W7YBH0"/>
<organism evidence="5 6">
    <name type="scientific">Coemansia biformis</name>
    <dbReference type="NCBI Taxonomy" id="1286918"/>
    <lineage>
        <taxon>Eukaryota</taxon>
        <taxon>Fungi</taxon>
        <taxon>Fungi incertae sedis</taxon>
        <taxon>Zoopagomycota</taxon>
        <taxon>Kickxellomycotina</taxon>
        <taxon>Kickxellomycetes</taxon>
        <taxon>Kickxellales</taxon>
        <taxon>Kickxellaceae</taxon>
        <taxon>Coemansia</taxon>
    </lineage>
</organism>
<keyword evidence="3" id="KW-0143">Chaperone</keyword>
<evidence type="ECO:0008006" key="7">
    <source>
        <dbReference type="Google" id="ProtNLM"/>
    </source>
</evidence>
<evidence type="ECO:0000256" key="1">
    <source>
        <dbReference type="ARBA" id="ARBA00004496"/>
    </source>
</evidence>
<accession>A0A9W7YBH0</accession>
<evidence type="ECO:0000313" key="5">
    <source>
        <dbReference type="EMBL" id="KAJ1735351.1"/>
    </source>
</evidence>
<evidence type="ECO:0000256" key="3">
    <source>
        <dbReference type="ARBA" id="ARBA00023186"/>
    </source>
</evidence>
<feature type="region of interest" description="Disordered" evidence="4">
    <location>
        <begin position="106"/>
        <end position="125"/>
    </location>
</feature>
<protein>
    <recommendedName>
        <fullName evidence="7">Prefoldin</fullName>
    </recommendedName>
</protein>
<gene>
    <name evidence="5" type="ORF">LPJ61_000599</name>
</gene>
<dbReference type="GO" id="GO:0005737">
    <property type="term" value="C:cytoplasm"/>
    <property type="evidence" value="ECO:0007669"/>
    <property type="project" value="UniProtKB-SubCell"/>
</dbReference>
<evidence type="ECO:0000313" key="6">
    <source>
        <dbReference type="Proteomes" id="UP001143981"/>
    </source>
</evidence>
<reference evidence="5" key="1">
    <citation type="submission" date="2022-07" db="EMBL/GenBank/DDBJ databases">
        <title>Phylogenomic reconstructions and comparative analyses of Kickxellomycotina fungi.</title>
        <authorList>
            <person name="Reynolds N.K."/>
            <person name="Stajich J.E."/>
            <person name="Barry K."/>
            <person name="Grigoriev I.V."/>
            <person name="Crous P."/>
            <person name="Smith M.E."/>
        </authorList>
    </citation>
    <scope>NUCLEOTIDE SEQUENCE</scope>
    <source>
        <strain evidence="5">BCRC 34381</strain>
    </source>
</reference>
<dbReference type="InterPro" id="IPR030482">
    <property type="entry name" value="PDRG1"/>
</dbReference>
<dbReference type="PANTHER" id="PTHR21162">
    <property type="entry name" value="P53 AND DNA DAMAGE-REGULATED PROTEIN"/>
    <property type="match status" value="1"/>
</dbReference>
<dbReference type="PANTHER" id="PTHR21162:SF0">
    <property type="entry name" value="P53 AND DNA DAMAGE-REGULATED PROTEIN 1"/>
    <property type="match status" value="1"/>
</dbReference>